<dbReference type="EMBL" id="KB469303">
    <property type="protein sequence ID" value="EPQ54948.1"/>
    <property type="molecule type" value="Genomic_DNA"/>
</dbReference>
<gene>
    <name evidence="2" type="ORF">GLOTRDRAFT_106329</name>
</gene>
<feature type="compositionally biased region" description="Basic and acidic residues" evidence="1">
    <location>
        <begin position="56"/>
        <end position="67"/>
    </location>
</feature>
<dbReference type="AlphaFoldDB" id="S7Q650"/>
<feature type="region of interest" description="Disordered" evidence="1">
    <location>
        <begin position="1"/>
        <end position="80"/>
    </location>
</feature>
<accession>S7Q650</accession>
<protein>
    <submittedName>
        <fullName evidence="2">Uncharacterized protein</fullName>
    </submittedName>
</protein>
<name>S7Q650_GLOTA</name>
<dbReference type="RefSeq" id="XP_007867154.1">
    <property type="nucleotide sequence ID" value="XM_007868963.1"/>
</dbReference>
<keyword evidence="3" id="KW-1185">Reference proteome</keyword>
<evidence type="ECO:0000256" key="1">
    <source>
        <dbReference type="SAM" id="MobiDB-lite"/>
    </source>
</evidence>
<dbReference type="HOGENOM" id="CLU_2589993_0_0_1"/>
<dbReference type="KEGG" id="gtr:GLOTRDRAFT_106329"/>
<reference evidence="2 3" key="1">
    <citation type="journal article" date="2012" name="Science">
        <title>The Paleozoic origin of enzymatic lignin decomposition reconstructed from 31 fungal genomes.</title>
        <authorList>
            <person name="Floudas D."/>
            <person name="Binder M."/>
            <person name="Riley R."/>
            <person name="Barry K."/>
            <person name="Blanchette R.A."/>
            <person name="Henrissat B."/>
            <person name="Martinez A.T."/>
            <person name="Otillar R."/>
            <person name="Spatafora J.W."/>
            <person name="Yadav J.S."/>
            <person name="Aerts A."/>
            <person name="Benoit I."/>
            <person name="Boyd A."/>
            <person name="Carlson A."/>
            <person name="Copeland A."/>
            <person name="Coutinho P.M."/>
            <person name="de Vries R.P."/>
            <person name="Ferreira P."/>
            <person name="Findley K."/>
            <person name="Foster B."/>
            <person name="Gaskell J."/>
            <person name="Glotzer D."/>
            <person name="Gorecki P."/>
            <person name="Heitman J."/>
            <person name="Hesse C."/>
            <person name="Hori C."/>
            <person name="Igarashi K."/>
            <person name="Jurgens J.A."/>
            <person name="Kallen N."/>
            <person name="Kersten P."/>
            <person name="Kohler A."/>
            <person name="Kuees U."/>
            <person name="Kumar T.K.A."/>
            <person name="Kuo A."/>
            <person name="LaButti K."/>
            <person name="Larrondo L.F."/>
            <person name="Lindquist E."/>
            <person name="Ling A."/>
            <person name="Lombard V."/>
            <person name="Lucas S."/>
            <person name="Lundell T."/>
            <person name="Martin R."/>
            <person name="McLaughlin D.J."/>
            <person name="Morgenstern I."/>
            <person name="Morin E."/>
            <person name="Murat C."/>
            <person name="Nagy L.G."/>
            <person name="Nolan M."/>
            <person name="Ohm R.A."/>
            <person name="Patyshakuliyeva A."/>
            <person name="Rokas A."/>
            <person name="Ruiz-Duenas F.J."/>
            <person name="Sabat G."/>
            <person name="Salamov A."/>
            <person name="Samejima M."/>
            <person name="Schmutz J."/>
            <person name="Slot J.C."/>
            <person name="St John F."/>
            <person name="Stenlid J."/>
            <person name="Sun H."/>
            <person name="Sun S."/>
            <person name="Syed K."/>
            <person name="Tsang A."/>
            <person name="Wiebenga A."/>
            <person name="Young D."/>
            <person name="Pisabarro A."/>
            <person name="Eastwood D.C."/>
            <person name="Martin F."/>
            <person name="Cullen D."/>
            <person name="Grigoriev I.V."/>
            <person name="Hibbett D.S."/>
        </authorList>
    </citation>
    <scope>NUCLEOTIDE SEQUENCE [LARGE SCALE GENOMIC DNA]</scope>
    <source>
        <strain evidence="2 3">ATCC 11539</strain>
    </source>
</reference>
<evidence type="ECO:0000313" key="3">
    <source>
        <dbReference type="Proteomes" id="UP000030669"/>
    </source>
</evidence>
<organism evidence="2 3">
    <name type="scientific">Gloeophyllum trabeum (strain ATCC 11539 / FP-39264 / Madison 617)</name>
    <name type="common">Brown rot fungus</name>
    <dbReference type="NCBI Taxonomy" id="670483"/>
    <lineage>
        <taxon>Eukaryota</taxon>
        <taxon>Fungi</taxon>
        <taxon>Dikarya</taxon>
        <taxon>Basidiomycota</taxon>
        <taxon>Agaricomycotina</taxon>
        <taxon>Agaricomycetes</taxon>
        <taxon>Gloeophyllales</taxon>
        <taxon>Gloeophyllaceae</taxon>
        <taxon>Gloeophyllum</taxon>
    </lineage>
</organism>
<proteinExistence type="predicted"/>
<evidence type="ECO:0000313" key="2">
    <source>
        <dbReference type="EMBL" id="EPQ54948.1"/>
    </source>
</evidence>
<sequence>MTSHEDCEVGNVCFGDDGPTSDSRKRDDSPQVPSFGTKLRPFLEMIGVPEPLSRNRRQDSERPELDIHISVQDGSARVGA</sequence>
<dbReference type="Proteomes" id="UP000030669">
    <property type="component" value="Unassembled WGS sequence"/>
</dbReference>
<dbReference type="GeneID" id="19298771"/>